<feature type="domain" description="Peptidase S11 D-Ala-D-Ala carboxypeptidase A C-terminal" evidence="15">
    <location>
        <begin position="319"/>
        <end position="385"/>
    </location>
</feature>
<evidence type="ECO:0000259" key="14">
    <source>
        <dbReference type="Pfam" id="PF00768"/>
    </source>
</evidence>
<keyword evidence="8" id="KW-0378">Hydrolase</keyword>
<keyword evidence="7" id="KW-0732">Signal</keyword>
<dbReference type="InterPro" id="IPR018044">
    <property type="entry name" value="Peptidase_S11"/>
</dbReference>
<evidence type="ECO:0000256" key="12">
    <source>
        <dbReference type="ARBA" id="ARBA00034000"/>
    </source>
</evidence>
<protein>
    <recommendedName>
        <fullName evidence="4">serine-type D-Ala-D-Ala carboxypeptidase</fullName>
        <ecNumber evidence="4">3.4.16.4</ecNumber>
    </recommendedName>
</protein>
<dbReference type="InterPro" id="IPR015956">
    <property type="entry name" value="Peniciliin-bd_prot_C_sf"/>
</dbReference>
<dbReference type="Pfam" id="PF07943">
    <property type="entry name" value="PBP5_C"/>
    <property type="match status" value="1"/>
</dbReference>
<evidence type="ECO:0000256" key="6">
    <source>
        <dbReference type="ARBA" id="ARBA00022670"/>
    </source>
</evidence>
<evidence type="ECO:0000256" key="1">
    <source>
        <dbReference type="ARBA" id="ARBA00003217"/>
    </source>
</evidence>
<dbReference type="EC" id="3.4.16.4" evidence="4"/>
<dbReference type="SUPFAM" id="SSF69189">
    <property type="entry name" value="Penicillin-binding protein associated domain"/>
    <property type="match status" value="1"/>
</dbReference>
<dbReference type="Pfam" id="PF00768">
    <property type="entry name" value="Peptidase_S11"/>
    <property type="match status" value="1"/>
</dbReference>
<dbReference type="PANTHER" id="PTHR21581:SF33">
    <property type="entry name" value="D-ALANYL-D-ALANINE CARBOXYPEPTIDASE DACB"/>
    <property type="match status" value="1"/>
</dbReference>
<evidence type="ECO:0000256" key="7">
    <source>
        <dbReference type="ARBA" id="ARBA00022729"/>
    </source>
</evidence>
<dbReference type="GO" id="GO:0004180">
    <property type="term" value="F:carboxypeptidase activity"/>
    <property type="evidence" value="ECO:0007669"/>
    <property type="project" value="UniProtKB-KW"/>
</dbReference>
<evidence type="ECO:0000256" key="5">
    <source>
        <dbReference type="ARBA" id="ARBA00022645"/>
    </source>
</evidence>
<comment type="similarity">
    <text evidence="3 13">Belongs to the peptidase S11 family.</text>
</comment>
<dbReference type="Proteomes" id="UP001652338">
    <property type="component" value="Unassembled WGS sequence"/>
</dbReference>
<dbReference type="PRINTS" id="PR00725">
    <property type="entry name" value="DADACBPTASE1"/>
</dbReference>
<evidence type="ECO:0000256" key="11">
    <source>
        <dbReference type="ARBA" id="ARBA00023316"/>
    </source>
</evidence>
<proteinExistence type="inferred from homology"/>
<dbReference type="InterPro" id="IPR012907">
    <property type="entry name" value="Peptidase_S11_C"/>
</dbReference>
<organism evidence="16 17">
    <name type="scientific">Muricoprocola aceti</name>
    <dbReference type="NCBI Taxonomy" id="2981772"/>
    <lineage>
        <taxon>Bacteria</taxon>
        <taxon>Bacillati</taxon>
        <taxon>Bacillota</taxon>
        <taxon>Clostridia</taxon>
        <taxon>Lachnospirales</taxon>
        <taxon>Lachnospiraceae</taxon>
        <taxon>Muricoprocola</taxon>
    </lineage>
</organism>
<gene>
    <name evidence="16" type="ORF">OCV47_12870</name>
</gene>
<evidence type="ECO:0000256" key="8">
    <source>
        <dbReference type="ARBA" id="ARBA00022801"/>
    </source>
</evidence>
<dbReference type="InterPro" id="IPR037167">
    <property type="entry name" value="Peptidase_S11_C_sf"/>
</dbReference>
<keyword evidence="11" id="KW-0961">Cell wall biogenesis/degradation</keyword>
<feature type="domain" description="Peptidase S11 D-alanyl-D-alanine carboxypeptidase A N-terminal" evidence="14">
    <location>
        <begin position="35"/>
        <end position="262"/>
    </location>
</feature>
<evidence type="ECO:0000256" key="10">
    <source>
        <dbReference type="ARBA" id="ARBA00022984"/>
    </source>
</evidence>
<comment type="pathway">
    <text evidence="2">Cell wall biogenesis; peptidoglycan biosynthesis.</text>
</comment>
<name>A0ABT2SNX9_9FIRM</name>
<dbReference type="Gene3D" id="2.60.410.10">
    <property type="entry name" value="D-Ala-D-Ala carboxypeptidase, C-terminal domain"/>
    <property type="match status" value="1"/>
</dbReference>
<keyword evidence="9" id="KW-0133">Cell shape</keyword>
<dbReference type="InterPro" id="IPR012338">
    <property type="entry name" value="Beta-lactam/transpept-like"/>
</dbReference>
<dbReference type="EMBL" id="JAOQKE010000020">
    <property type="protein sequence ID" value="MCU6726221.1"/>
    <property type="molecule type" value="Genomic_DNA"/>
</dbReference>
<evidence type="ECO:0000256" key="13">
    <source>
        <dbReference type="RuleBase" id="RU004016"/>
    </source>
</evidence>
<dbReference type="InterPro" id="IPR001967">
    <property type="entry name" value="Peptidase_S11_N"/>
</dbReference>
<comment type="function">
    <text evidence="1">Removes C-terminal D-alanyl residues from sugar-peptide cell wall precursors.</text>
</comment>
<keyword evidence="6" id="KW-0645">Protease</keyword>
<evidence type="ECO:0000256" key="2">
    <source>
        <dbReference type="ARBA" id="ARBA00004752"/>
    </source>
</evidence>
<evidence type="ECO:0000313" key="16">
    <source>
        <dbReference type="EMBL" id="MCU6726221.1"/>
    </source>
</evidence>
<comment type="catalytic activity">
    <reaction evidence="12">
        <text>Preferential cleavage: (Ac)2-L-Lys-D-Ala-|-D-Ala. Also transpeptidation of peptidyl-alanyl moieties that are N-acyl substituents of D-alanine.</text>
        <dbReference type="EC" id="3.4.16.4"/>
    </reaction>
</comment>
<dbReference type="Gene3D" id="3.40.710.10">
    <property type="entry name" value="DD-peptidase/beta-lactamase superfamily"/>
    <property type="match status" value="1"/>
</dbReference>
<evidence type="ECO:0000259" key="15">
    <source>
        <dbReference type="Pfam" id="PF07943"/>
    </source>
</evidence>
<dbReference type="RefSeq" id="WP_262655490.1">
    <property type="nucleotide sequence ID" value="NZ_JAOQKE010000020.1"/>
</dbReference>
<dbReference type="PANTHER" id="PTHR21581">
    <property type="entry name" value="D-ALANYL-D-ALANINE CARBOXYPEPTIDASE"/>
    <property type="match status" value="1"/>
</dbReference>
<evidence type="ECO:0000313" key="17">
    <source>
        <dbReference type="Proteomes" id="UP001652338"/>
    </source>
</evidence>
<dbReference type="SUPFAM" id="SSF56601">
    <property type="entry name" value="beta-lactamase/transpeptidase-like"/>
    <property type="match status" value="1"/>
</dbReference>
<keyword evidence="10" id="KW-0573">Peptidoglycan synthesis</keyword>
<evidence type="ECO:0000256" key="9">
    <source>
        <dbReference type="ARBA" id="ARBA00022960"/>
    </source>
</evidence>
<evidence type="ECO:0000256" key="4">
    <source>
        <dbReference type="ARBA" id="ARBA00012448"/>
    </source>
</evidence>
<evidence type="ECO:0000256" key="3">
    <source>
        <dbReference type="ARBA" id="ARBA00007164"/>
    </source>
</evidence>
<comment type="caution">
    <text evidence="16">The sequence shown here is derived from an EMBL/GenBank/DDBJ whole genome shotgun (WGS) entry which is preliminary data.</text>
</comment>
<accession>A0ABT2SNX9</accession>
<keyword evidence="5 16" id="KW-0121">Carboxypeptidase</keyword>
<reference evidence="16 17" key="1">
    <citation type="journal article" date="2021" name="ISME Commun">
        <title>Automated analysis of genomic sequences facilitates high-throughput and comprehensive description of bacteria.</title>
        <authorList>
            <person name="Hitch T.C.A."/>
        </authorList>
    </citation>
    <scope>NUCLEOTIDE SEQUENCE [LARGE SCALE GENOMIC DNA]</scope>
    <source>
        <strain evidence="16 17">Sanger_29</strain>
    </source>
</reference>
<sequence length="401" mass="45557">MKASRRRVLMTLIIWLAYIWPVSAGEVALPEELQNLYARSAVVMDGSSGRVLFGKNTEEVMPMASTTKIMTCILALEACTPDTVVTVSETAAAQPEVHLGASVGEKFYLDDLLYALMLESFNDAAVMIAEQVSGNVPAFAEQMNEKAKKIGCESTHFVTPNGLDGADEDGAHGTTAEDLARIMKYCTWDSPKSEAFIKITREKKHTFTNLSETRTYACYNHNAFLDLYEGTISGKTGFTAAAGYCYVCAVERDGKRFTGVVLACGWPYNRAYKWKDMTRMMNYAEQHYRYVTLEYPQEIRYVRVENGWNREENPWNPVEVPVYVEKTETQKVLLGSQEKIVRHTEYRKKTEAPLQKDTVLGKVQFLLNGEVLQEKRILAKSSVEQRKMENWLVWTLQRFLF</sequence>
<keyword evidence="17" id="KW-1185">Reference proteome</keyword>